<comment type="subcellular location">
    <subcellularLocation>
        <location evidence="1">Cell membrane</location>
        <topology evidence="1">Lipid-anchor</topology>
    </subcellularLocation>
</comment>
<keyword evidence="11" id="KW-0067">ATP-binding</keyword>
<dbReference type="InterPro" id="IPR011990">
    <property type="entry name" value="TPR-like_helical_dom_sf"/>
</dbReference>
<dbReference type="OrthoDB" id="2335338at2759"/>
<dbReference type="Pfam" id="PF25575">
    <property type="entry name" value="TPR_BSK1_C"/>
    <property type="match status" value="1"/>
</dbReference>
<evidence type="ECO:0000256" key="13">
    <source>
        <dbReference type="ARBA" id="ARBA00023288"/>
    </source>
</evidence>
<evidence type="ECO:0000256" key="15">
    <source>
        <dbReference type="ARBA" id="ARBA00048679"/>
    </source>
</evidence>
<keyword evidence="7" id="KW-0808">Transferase</keyword>
<dbReference type="STRING" id="35608.A0A2U1M1X2"/>
<organism evidence="17 18">
    <name type="scientific">Artemisia annua</name>
    <name type="common">Sweet wormwood</name>
    <dbReference type="NCBI Taxonomy" id="35608"/>
    <lineage>
        <taxon>Eukaryota</taxon>
        <taxon>Viridiplantae</taxon>
        <taxon>Streptophyta</taxon>
        <taxon>Embryophyta</taxon>
        <taxon>Tracheophyta</taxon>
        <taxon>Spermatophyta</taxon>
        <taxon>Magnoliopsida</taxon>
        <taxon>eudicotyledons</taxon>
        <taxon>Gunneridae</taxon>
        <taxon>Pentapetalae</taxon>
        <taxon>asterids</taxon>
        <taxon>campanulids</taxon>
        <taxon>Asterales</taxon>
        <taxon>Asteraceae</taxon>
        <taxon>Asteroideae</taxon>
        <taxon>Anthemideae</taxon>
        <taxon>Artemisiinae</taxon>
        <taxon>Artemisia</taxon>
    </lineage>
</organism>
<dbReference type="PANTHER" id="PTHR45863">
    <property type="entry name" value="SERINE/THREONINE-PROTEIN KINASE BSK5"/>
    <property type="match status" value="1"/>
</dbReference>
<gene>
    <name evidence="17" type="ORF">CTI12_AA310150</name>
</gene>
<comment type="catalytic activity">
    <reaction evidence="15">
        <text>L-seryl-[protein] + ATP = O-phospho-L-seryl-[protein] + ADP + H(+)</text>
        <dbReference type="Rhea" id="RHEA:17989"/>
        <dbReference type="Rhea" id="RHEA-COMP:9863"/>
        <dbReference type="Rhea" id="RHEA-COMP:11604"/>
        <dbReference type="ChEBI" id="CHEBI:15378"/>
        <dbReference type="ChEBI" id="CHEBI:29999"/>
        <dbReference type="ChEBI" id="CHEBI:30616"/>
        <dbReference type="ChEBI" id="CHEBI:83421"/>
        <dbReference type="ChEBI" id="CHEBI:456216"/>
        <dbReference type="EC" id="2.7.11.1"/>
    </reaction>
</comment>
<keyword evidence="4" id="KW-1003">Cell membrane</keyword>
<dbReference type="EMBL" id="PKPP01006826">
    <property type="protein sequence ID" value="PWA55204.1"/>
    <property type="molecule type" value="Genomic_DNA"/>
</dbReference>
<evidence type="ECO:0000259" key="16">
    <source>
        <dbReference type="PROSITE" id="PS50011"/>
    </source>
</evidence>
<comment type="catalytic activity">
    <reaction evidence="14">
        <text>L-threonyl-[protein] + ATP = O-phospho-L-threonyl-[protein] + ADP + H(+)</text>
        <dbReference type="Rhea" id="RHEA:46608"/>
        <dbReference type="Rhea" id="RHEA-COMP:11060"/>
        <dbReference type="Rhea" id="RHEA-COMP:11605"/>
        <dbReference type="ChEBI" id="CHEBI:15378"/>
        <dbReference type="ChEBI" id="CHEBI:30013"/>
        <dbReference type="ChEBI" id="CHEBI:30616"/>
        <dbReference type="ChEBI" id="CHEBI:61977"/>
        <dbReference type="ChEBI" id="CHEBI:456216"/>
        <dbReference type="EC" id="2.7.11.1"/>
    </reaction>
</comment>
<dbReference type="GO" id="GO:0003746">
    <property type="term" value="F:translation elongation factor activity"/>
    <property type="evidence" value="ECO:0007669"/>
    <property type="project" value="UniProtKB-KW"/>
</dbReference>
<dbReference type="GO" id="GO:0005886">
    <property type="term" value="C:plasma membrane"/>
    <property type="evidence" value="ECO:0007669"/>
    <property type="project" value="UniProtKB-SubCell"/>
</dbReference>
<dbReference type="InterPro" id="IPR000719">
    <property type="entry name" value="Prot_kinase_dom"/>
</dbReference>
<comment type="caution">
    <text evidence="17">The sequence shown here is derived from an EMBL/GenBank/DDBJ whole genome shotgun (WGS) entry which is preliminary data.</text>
</comment>
<dbReference type="Proteomes" id="UP000245207">
    <property type="component" value="Unassembled WGS sequence"/>
</dbReference>
<evidence type="ECO:0000313" key="18">
    <source>
        <dbReference type="Proteomes" id="UP000245207"/>
    </source>
</evidence>
<protein>
    <recommendedName>
        <fullName evidence="3">non-specific serine/threonine protein kinase</fullName>
        <ecNumber evidence="3">2.7.11.1</ecNumber>
    </recommendedName>
</protein>
<dbReference type="PROSITE" id="PS50011">
    <property type="entry name" value="PROTEIN_KINASE_DOM"/>
    <property type="match status" value="1"/>
</dbReference>
<evidence type="ECO:0000256" key="4">
    <source>
        <dbReference type="ARBA" id="ARBA00022475"/>
    </source>
</evidence>
<dbReference type="FunFam" id="3.30.200.20:FF:000154">
    <property type="entry name" value="probable serine/threonine-protein kinase At4g35230"/>
    <property type="match status" value="1"/>
</dbReference>
<accession>A0A2U1M1X2</accession>
<keyword evidence="6" id="KW-1070">Brassinosteroid signaling pathway</keyword>
<dbReference type="Gene3D" id="1.10.510.10">
    <property type="entry name" value="Transferase(Phosphotransferase) domain 1"/>
    <property type="match status" value="1"/>
</dbReference>
<evidence type="ECO:0000313" key="17">
    <source>
        <dbReference type="EMBL" id="PWA55204.1"/>
    </source>
</evidence>
<dbReference type="Gene3D" id="3.30.200.20">
    <property type="entry name" value="Phosphorylase Kinase, domain 1"/>
    <property type="match status" value="1"/>
</dbReference>
<evidence type="ECO:0000256" key="14">
    <source>
        <dbReference type="ARBA" id="ARBA00047899"/>
    </source>
</evidence>
<evidence type="ECO:0000256" key="9">
    <source>
        <dbReference type="ARBA" id="ARBA00022741"/>
    </source>
</evidence>
<evidence type="ECO:0000256" key="10">
    <source>
        <dbReference type="ARBA" id="ARBA00022777"/>
    </source>
</evidence>
<evidence type="ECO:0000256" key="5">
    <source>
        <dbReference type="ARBA" id="ARBA00022527"/>
    </source>
</evidence>
<sequence>MGACYSSCYKCPSCPSCKCCCFKHKKPRTSDLENGGGGENDKLKWPCFKEFKLEELKNATEGFSVGNVVSEHGEKAPNVVYKGKIGDCFIAVKRFNKSAWPDTRQFLDEAKAVGQLRSQRLANLLGCCCEGDERLLVAEFMSNETLSKHLFHWETQPLKWPMRLRVALYLAQALEYCSSKGRSLYHDLNAYRILFDQDCNPRLSCFGLMKNSRDGKSYSTNLAFTPPEYMKTGRVIAESVIYSFGTILLDLLSGKHIPPSHALDLIREKNFQMLTDSCLEGHFSNDDGAELVKIASRCLQYEPRERPNAKTVVASLSALQKQTEVSSLVLMEITQLPPTENTTQTDSLSPFGEACARMDLTAIHEMLEKVGYKDDEGATNELSFQVWTNELQDALNGRKRGDTAFRSKDFNAAIDSYTSFIEIGTMVSPTVYARRCLCYLMNNKAQEALGDAMQAQVASPDWPTALYLQAAALFSLGMENDAREMLKDGSLLEVKTKGN</sequence>
<comment type="similarity">
    <text evidence="2">Belongs to the protein kinase superfamily. Ser/Thr protein kinase family.</text>
</comment>
<keyword evidence="10 17" id="KW-0418">Kinase</keyword>
<evidence type="ECO:0000256" key="7">
    <source>
        <dbReference type="ARBA" id="ARBA00022679"/>
    </source>
</evidence>
<dbReference type="InterPro" id="IPR045845">
    <property type="entry name" value="BSK"/>
</dbReference>
<dbReference type="GO" id="GO:0005524">
    <property type="term" value="F:ATP binding"/>
    <property type="evidence" value="ECO:0007669"/>
    <property type="project" value="UniProtKB-KW"/>
</dbReference>
<dbReference type="InterPro" id="IPR001245">
    <property type="entry name" value="Ser-Thr/Tyr_kinase_cat_dom"/>
</dbReference>
<dbReference type="FunFam" id="1.10.510.10:FF:000069">
    <property type="entry name" value="probable serine/threonine-protein kinase At5g41260"/>
    <property type="match status" value="1"/>
</dbReference>
<keyword evidence="12" id="KW-0472">Membrane</keyword>
<evidence type="ECO:0000256" key="1">
    <source>
        <dbReference type="ARBA" id="ARBA00004193"/>
    </source>
</evidence>
<keyword evidence="18" id="KW-1185">Reference proteome</keyword>
<dbReference type="Gene3D" id="1.25.40.10">
    <property type="entry name" value="Tetratricopeptide repeat domain"/>
    <property type="match status" value="1"/>
</dbReference>
<evidence type="ECO:0000256" key="11">
    <source>
        <dbReference type="ARBA" id="ARBA00022840"/>
    </source>
</evidence>
<keyword evidence="8" id="KW-0519">Myristate</keyword>
<dbReference type="SUPFAM" id="SSF48452">
    <property type="entry name" value="TPR-like"/>
    <property type="match status" value="1"/>
</dbReference>
<dbReference type="GO" id="GO:0004674">
    <property type="term" value="F:protein serine/threonine kinase activity"/>
    <property type="evidence" value="ECO:0007669"/>
    <property type="project" value="UniProtKB-KW"/>
</dbReference>
<evidence type="ECO:0000256" key="2">
    <source>
        <dbReference type="ARBA" id="ARBA00008684"/>
    </source>
</evidence>
<dbReference type="EC" id="2.7.11.1" evidence="3"/>
<evidence type="ECO:0000256" key="6">
    <source>
        <dbReference type="ARBA" id="ARBA00022626"/>
    </source>
</evidence>
<evidence type="ECO:0000256" key="8">
    <source>
        <dbReference type="ARBA" id="ARBA00022707"/>
    </source>
</evidence>
<dbReference type="InterPro" id="IPR058209">
    <property type="entry name" value="TPR_BSK1_C"/>
</dbReference>
<dbReference type="FunFam" id="1.25.40.10:FF:000016">
    <property type="entry name" value="probable serine/threonine-protein kinase At4g35230"/>
    <property type="match status" value="1"/>
</dbReference>
<keyword evidence="5" id="KW-0723">Serine/threonine-protein kinase</keyword>
<proteinExistence type="inferred from homology"/>
<keyword evidence="9" id="KW-0547">Nucleotide-binding</keyword>
<keyword evidence="13" id="KW-0449">Lipoprotein</keyword>
<evidence type="ECO:0000256" key="3">
    <source>
        <dbReference type="ARBA" id="ARBA00012513"/>
    </source>
</evidence>
<dbReference type="InterPro" id="IPR011009">
    <property type="entry name" value="Kinase-like_dom_sf"/>
</dbReference>
<dbReference type="Pfam" id="PF07714">
    <property type="entry name" value="PK_Tyr_Ser-Thr"/>
    <property type="match status" value="1"/>
</dbReference>
<keyword evidence="17" id="KW-0251">Elongation factor</keyword>
<name>A0A2U1M1X2_ARTAN</name>
<dbReference type="AlphaFoldDB" id="A0A2U1M1X2"/>
<dbReference type="GO" id="GO:0009742">
    <property type="term" value="P:brassinosteroid mediated signaling pathway"/>
    <property type="evidence" value="ECO:0007669"/>
    <property type="project" value="UniProtKB-KW"/>
</dbReference>
<dbReference type="PANTHER" id="PTHR45863:SF7">
    <property type="entry name" value="SERINE_THREONINE-PROTEIN KINASE BSK5"/>
    <property type="match status" value="1"/>
</dbReference>
<evidence type="ECO:0000256" key="12">
    <source>
        <dbReference type="ARBA" id="ARBA00023136"/>
    </source>
</evidence>
<reference evidence="17 18" key="1">
    <citation type="journal article" date="2018" name="Mol. Plant">
        <title>The genome of Artemisia annua provides insight into the evolution of Asteraceae family and artemisinin biosynthesis.</title>
        <authorList>
            <person name="Shen Q."/>
            <person name="Zhang L."/>
            <person name="Liao Z."/>
            <person name="Wang S."/>
            <person name="Yan T."/>
            <person name="Shi P."/>
            <person name="Liu M."/>
            <person name="Fu X."/>
            <person name="Pan Q."/>
            <person name="Wang Y."/>
            <person name="Lv Z."/>
            <person name="Lu X."/>
            <person name="Zhang F."/>
            <person name="Jiang W."/>
            <person name="Ma Y."/>
            <person name="Chen M."/>
            <person name="Hao X."/>
            <person name="Li L."/>
            <person name="Tang Y."/>
            <person name="Lv G."/>
            <person name="Zhou Y."/>
            <person name="Sun X."/>
            <person name="Brodelius P.E."/>
            <person name="Rose J.K.C."/>
            <person name="Tang K."/>
        </authorList>
    </citation>
    <scope>NUCLEOTIDE SEQUENCE [LARGE SCALE GENOMIC DNA]</scope>
    <source>
        <strain evidence="18">cv. Huhao1</strain>
        <tissue evidence="17">Leaf</tissue>
    </source>
</reference>
<keyword evidence="17" id="KW-0648">Protein biosynthesis</keyword>
<feature type="domain" description="Protein kinase" evidence="16">
    <location>
        <begin position="66"/>
        <end position="319"/>
    </location>
</feature>
<dbReference type="SUPFAM" id="SSF56112">
    <property type="entry name" value="Protein kinase-like (PK-like)"/>
    <property type="match status" value="1"/>
</dbReference>